<dbReference type="AlphaFoldDB" id="A0AAW0J540"/>
<feature type="region of interest" description="Disordered" evidence="1">
    <location>
        <begin position="97"/>
        <end position="120"/>
    </location>
</feature>
<feature type="domain" description="IP5PC-F beta-propeller" evidence="2">
    <location>
        <begin position="56"/>
        <end position="119"/>
    </location>
</feature>
<dbReference type="InterPro" id="IPR056454">
    <property type="entry name" value="Beta-prop_IP5PC_F"/>
</dbReference>
<name>A0AAW0J540_QUESU</name>
<sequence length="120" mass="13225">MDRGLCMEDGQDESRQLQALPEFIGSGGTNGIFKVPVRAPVHPGRPPCLELRPHPLRETQVGKFLRNIACTETQLWAGQECGIRVWDFDRAYDPGYGLGGSGGRVRRGDEDAAPFHESAF</sequence>
<evidence type="ECO:0000313" key="3">
    <source>
        <dbReference type="EMBL" id="KAK7821914.1"/>
    </source>
</evidence>
<dbReference type="Pfam" id="PF23754">
    <property type="entry name" value="Beta-prop_IP5PC_F"/>
    <property type="match status" value="1"/>
</dbReference>
<reference evidence="3 4" key="1">
    <citation type="journal article" date="2018" name="Sci. Data">
        <title>The draft genome sequence of cork oak.</title>
        <authorList>
            <person name="Ramos A.M."/>
            <person name="Usie A."/>
            <person name="Barbosa P."/>
            <person name="Barros P.M."/>
            <person name="Capote T."/>
            <person name="Chaves I."/>
            <person name="Simoes F."/>
            <person name="Abreu I."/>
            <person name="Carrasquinho I."/>
            <person name="Faro C."/>
            <person name="Guimaraes J.B."/>
            <person name="Mendonca D."/>
            <person name="Nobrega F."/>
            <person name="Rodrigues L."/>
            <person name="Saibo N.J.M."/>
            <person name="Varela M.C."/>
            <person name="Egas C."/>
            <person name="Matos J."/>
            <person name="Miguel C.M."/>
            <person name="Oliveira M.M."/>
            <person name="Ricardo C.P."/>
            <person name="Goncalves S."/>
        </authorList>
    </citation>
    <scope>NUCLEOTIDE SEQUENCE [LARGE SCALE GENOMIC DNA]</scope>
    <source>
        <strain evidence="4">cv. HL8</strain>
    </source>
</reference>
<organism evidence="3 4">
    <name type="scientific">Quercus suber</name>
    <name type="common">Cork oak</name>
    <dbReference type="NCBI Taxonomy" id="58331"/>
    <lineage>
        <taxon>Eukaryota</taxon>
        <taxon>Viridiplantae</taxon>
        <taxon>Streptophyta</taxon>
        <taxon>Embryophyta</taxon>
        <taxon>Tracheophyta</taxon>
        <taxon>Spermatophyta</taxon>
        <taxon>Magnoliopsida</taxon>
        <taxon>eudicotyledons</taxon>
        <taxon>Gunneridae</taxon>
        <taxon>Pentapetalae</taxon>
        <taxon>rosids</taxon>
        <taxon>fabids</taxon>
        <taxon>Fagales</taxon>
        <taxon>Fagaceae</taxon>
        <taxon>Quercus</taxon>
    </lineage>
</organism>
<comment type="caution">
    <text evidence="3">The sequence shown here is derived from an EMBL/GenBank/DDBJ whole genome shotgun (WGS) entry which is preliminary data.</text>
</comment>
<protein>
    <submittedName>
        <fullName evidence="3">Type i inositol polyphosphate 5-phosphatase 12</fullName>
    </submittedName>
</protein>
<feature type="compositionally biased region" description="Basic and acidic residues" evidence="1">
    <location>
        <begin position="106"/>
        <end position="120"/>
    </location>
</feature>
<accession>A0AAW0J540</accession>
<keyword evidence="4" id="KW-1185">Reference proteome</keyword>
<evidence type="ECO:0000259" key="2">
    <source>
        <dbReference type="Pfam" id="PF23754"/>
    </source>
</evidence>
<dbReference type="Proteomes" id="UP000237347">
    <property type="component" value="Unassembled WGS sequence"/>
</dbReference>
<evidence type="ECO:0000256" key="1">
    <source>
        <dbReference type="SAM" id="MobiDB-lite"/>
    </source>
</evidence>
<evidence type="ECO:0000313" key="4">
    <source>
        <dbReference type="Proteomes" id="UP000237347"/>
    </source>
</evidence>
<proteinExistence type="predicted"/>
<dbReference type="EMBL" id="PKMF04000686">
    <property type="protein sequence ID" value="KAK7821914.1"/>
    <property type="molecule type" value="Genomic_DNA"/>
</dbReference>
<gene>
    <name evidence="3" type="primary">IP5P12_3</name>
    <name evidence="3" type="ORF">CFP56_037250</name>
</gene>